<dbReference type="RefSeq" id="XP_001216768.1">
    <property type="nucleotide sequence ID" value="XM_001216768.1"/>
</dbReference>
<evidence type="ECO:0008006" key="4">
    <source>
        <dbReference type="Google" id="ProtNLM"/>
    </source>
</evidence>
<reference evidence="3" key="1">
    <citation type="submission" date="2005-09" db="EMBL/GenBank/DDBJ databases">
        <title>Annotation of the Aspergillus terreus NIH2624 genome.</title>
        <authorList>
            <person name="Birren B.W."/>
            <person name="Lander E.S."/>
            <person name="Galagan J.E."/>
            <person name="Nusbaum C."/>
            <person name="Devon K."/>
            <person name="Henn M."/>
            <person name="Ma L.-J."/>
            <person name="Jaffe D.B."/>
            <person name="Butler J."/>
            <person name="Alvarez P."/>
            <person name="Gnerre S."/>
            <person name="Grabherr M."/>
            <person name="Kleber M."/>
            <person name="Mauceli E.W."/>
            <person name="Brockman W."/>
            <person name="Rounsley S."/>
            <person name="Young S.K."/>
            <person name="LaButti K."/>
            <person name="Pushparaj V."/>
            <person name="DeCaprio D."/>
            <person name="Crawford M."/>
            <person name="Koehrsen M."/>
            <person name="Engels R."/>
            <person name="Montgomery P."/>
            <person name="Pearson M."/>
            <person name="Howarth C."/>
            <person name="Larson L."/>
            <person name="Luoma S."/>
            <person name="White J."/>
            <person name="Alvarado L."/>
            <person name="Kodira C.D."/>
            <person name="Zeng Q."/>
            <person name="Oleary S."/>
            <person name="Yandava C."/>
            <person name="Denning D.W."/>
            <person name="Nierman W.C."/>
            <person name="Milne T."/>
            <person name="Madden K."/>
        </authorList>
    </citation>
    <scope>NUCLEOTIDE SEQUENCE [LARGE SCALE GENOMIC DNA]</scope>
    <source>
        <strain evidence="3">NIH 2624 / FGSC A1156</strain>
    </source>
</reference>
<proteinExistence type="predicted"/>
<keyword evidence="1" id="KW-0732">Signal</keyword>
<dbReference type="InterPro" id="IPR049556">
    <property type="entry name" value="PhiB"/>
</dbReference>
<dbReference type="STRING" id="341663.Q0CDT7"/>
<dbReference type="GeneID" id="4353171"/>
<accession>Q0CDT7</accession>
<dbReference type="Pfam" id="PF01161">
    <property type="entry name" value="PBP"/>
    <property type="match status" value="1"/>
</dbReference>
<gene>
    <name evidence="2" type="ORF">ATEG_08147</name>
</gene>
<protein>
    <recommendedName>
        <fullName evidence="4">Phosphatidylethanolamine-binding protein</fullName>
    </recommendedName>
</protein>
<evidence type="ECO:0000313" key="2">
    <source>
        <dbReference type="EMBL" id="EAU31320.1"/>
    </source>
</evidence>
<dbReference type="InterPro" id="IPR008914">
    <property type="entry name" value="PEBP"/>
</dbReference>
<organism evidence="2 3">
    <name type="scientific">Aspergillus terreus (strain NIH 2624 / FGSC A1156)</name>
    <dbReference type="NCBI Taxonomy" id="341663"/>
    <lineage>
        <taxon>Eukaryota</taxon>
        <taxon>Fungi</taxon>
        <taxon>Dikarya</taxon>
        <taxon>Ascomycota</taxon>
        <taxon>Pezizomycotina</taxon>
        <taxon>Eurotiomycetes</taxon>
        <taxon>Eurotiomycetidae</taxon>
        <taxon>Eurotiales</taxon>
        <taxon>Aspergillaceae</taxon>
        <taxon>Aspergillus</taxon>
        <taxon>Aspergillus subgen. Circumdati</taxon>
    </lineage>
</organism>
<evidence type="ECO:0000313" key="3">
    <source>
        <dbReference type="Proteomes" id="UP000007963"/>
    </source>
</evidence>
<dbReference type="VEuPathDB" id="FungiDB:ATEG_08147"/>
<evidence type="ECO:0000256" key="1">
    <source>
        <dbReference type="SAM" id="SignalP"/>
    </source>
</evidence>
<dbReference type="InterPro" id="IPR036610">
    <property type="entry name" value="PEBP-like_sf"/>
</dbReference>
<dbReference type="Gene3D" id="3.90.280.10">
    <property type="entry name" value="PEBP-like"/>
    <property type="match status" value="1"/>
</dbReference>
<dbReference type="EMBL" id="CH476605">
    <property type="protein sequence ID" value="EAU31320.1"/>
    <property type="molecule type" value="Genomic_DNA"/>
</dbReference>
<dbReference type="HOGENOM" id="CLU_1184797_0_0_1"/>
<name>Q0CDT7_ASPTN</name>
<dbReference type="eggNOG" id="ENOG502SQR1">
    <property type="taxonomic scope" value="Eukaryota"/>
</dbReference>
<dbReference type="SUPFAM" id="SSF49777">
    <property type="entry name" value="PEBP-like"/>
    <property type="match status" value="1"/>
</dbReference>
<dbReference type="OMA" id="YFFELIA"/>
<dbReference type="AlphaFoldDB" id="Q0CDT7"/>
<dbReference type="Proteomes" id="UP000007963">
    <property type="component" value="Unassembled WGS sequence"/>
</dbReference>
<sequence>MHLFMPTLLVSLWTTVQALPPQGQQHKLFTRGPAFAGFPNATIQIHSPDLGASGSQLGIDFTLDGAGFFPALSWKRPARVTVREYVLVSEDADADAETPILHGLYYGIPPVFTGLTNDDFAVDTSRKEPYSLKGGFQYGRNLGLTTYMPPSPPLGRGRHRYFFQLVALGNPLDRKRMDSFDALDGVRIINSFNKTQLFDAGFILGCLFYSILREYISDGQCSIPMVDNDYQLGE</sequence>
<feature type="signal peptide" evidence="1">
    <location>
        <begin position="1"/>
        <end position="18"/>
    </location>
</feature>
<feature type="chain" id="PRO_5004170050" description="Phosphatidylethanolamine-binding protein" evidence="1">
    <location>
        <begin position="19"/>
        <end position="234"/>
    </location>
</feature>
<dbReference type="CDD" id="cd00457">
    <property type="entry name" value="PEBP"/>
    <property type="match status" value="1"/>
</dbReference>
<dbReference type="OrthoDB" id="10251855at2759"/>